<accession>A0ABR2CIV4</accession>
<evidence type="ECO:0000313" key="2">
    <source>
        <dbReference type="Proteomes" id="UP001472677"/>
    </source>
</evidence>
<reference evidence="1 2" key="1">
    <citation type="journal article" date="2024" name="G3 (Bethesda)">
        <title>Genome assembly of Hibiscus sabdariffa L. provides insights into metabolisms of medicinal natural products.</title>
        <authorList>
            <person name="Kim T."/>
        </authorList>
    </citation>
    <scope>NUCLEOTIDE SEQUENCE [LARGE SCALE GENOMIC DNA]</scope>
    <source>
        <strain evidence="1">TK-2024</strain>
        <tissue evidence="1">Old leaves</tissue>
    </source>
</reference>
<name>A0ABR2CIV4_9ROSI</name>
<comment type="caution">
    <text evidence="1">The sequence shown here is derived from an EMBL/GenBank/DDBJ whole genome shotgun (WGS) entry which is preliminary data.</text>
</comment>
<evidence type="ECO:0000313" key="1">
    <source>
        <dbReference type="EMBL" id="KAK8519520.1"/>
    </source>
</evidence>
<gene>
    <name evidence="1" type="ORF">V6N12_025555</name>
</gene>
<dbReference type="Proteomes" id="UP001472677">
    <property type="component" value="Unassembled WGS sequence"/>
</dbReference>
<sequence>MGFHIWWLTNLDSECFAAYENGSQLPVAGLVELNVKFRAIGEHENKSIWKLIWILFHIGTAAVADVEIEFQATNERPSVEPCPGSWYGFYFSLIPLLLLLLKSRGWQSGNLQTSATTTIPMAMESLAVPTATTSVSMRTGTIVDTFTPHHSIKLVIFFRFKHRGKKNN</sequence>
<protein>
    <submittedName>
        <fullName evidence="1">Uncharacterized protein</fullName>
    </submittedName>
</protein>
<proteinExistence type="predicted"/>
<organism evidence="1 2">
    <name type="scientific">Hibiscus sabdariffa</name>
    <name type="common">roselle</name>
    <dbReference type="NCBI Taxonomy" id="183260"/>
    <lineage>
        <taxon>Eukaryota</taxon>
        <taxon>Viridiplantae</taxon>
        <taxon>Streptophyta</taxon>
        <taxon>Embryophyta</taxon>
        <taxon>Tracheophyta</taxon>
        <taxon>Spermatophyta</taxon>
        <taxon>Magnoliopsida</taxon>
        <taxon>eudicotyledons</taxon>
        <taxon>Gunneridae</taxon>
        <taxon>Pentapetalae</taxon>
        <taxon>rosids</taxon>
        <taxon>malvids</taxon>
        <taxon>Malvales</taxon>
        <taxon>Malvaceae</taxon>
        <taxon>Malvoideae</taxon>
        <taxon>Hibiscus</taxon>
    </lineage>
</organism>
<keyword evidence="2" id="KW-1185">Reference proteome</keyword>
<dbReference type="EMBL" id="JBBPBM010000051">
    <property type="protein sequence ID" value="KAK8519520.1"/>
    <property type="molecule type" value="Genomic_DNA"/>
</dbReference>